<keyword evidence="2" id="KW-1185">Reference proteome</keyword>
<reference evidence="2" key="1">
    <citation type="submission" date="2017-06" db="EMBL/GenBank/DDBJ databases">
        <authorList>
            <person name="Varghese N."/>
            <person name="Submissions S."/>
        </authorList>
    </citation>
    <scope>NUCLEOTIDE SEQUENCE [LARGE SCALE GENOMIC DNA]</scope>
    <source>
        <strain evidence="2">DSM 44485</strain>
    </source>
</reference>
<sequence>MAGWVPLDAIEGYRGCGVVSGEEELVWEEFWANLWPVWRRVLGGTDADEPPPAEPILRRRRLTTDFEWVGTFEPVRWLTSVTEALLWDENGMDLGPLAGRPWELLQLGGPAANVDLGQLRGTPVRHLVLSNVDVEDLAELRGIVGLESLTLAHGDFGTLPPLPRLTEVVLYAEGEVDLSAASHPGLSVIRRDEIYFPPFRPDGMDA</sequence>
<proteinExistence type="predicted"/>
<dbReference type="Proteomes" id="UP000198420">
    <property type="component" value="Unassembled WGS sequence"/>
</dbReference>
<protein>
    <recommendedName>
        <fullName evidence="3">Leucine-rich repeat domain-containing protein</fullName>
    </recommendedName>
</protein>
<evidence type="ECO:0000313" key="2">
    <source>
        <dbReference type="Proteomes" id="UP000198420"/>
    </source>
</evidence>
<evidence type="ECO:0000313" key="1">
    <source>
        <dbReference type="EMBL" id="SNS28983.1"/>
    </source>
</evidence>
<evidence type="ECO:0008006" key="3">
    <source>
        <dbReference type="Google" id="ProtNLM"/>
    </source>
</evidence>
<dbReference type="EMBL" id="FZNP01000014">
    <property type="protein sequence ID" value="SNS28983.1"/>
    <property type="molecule type" value="Genomic_DNA"/>
</dbReference>
<organism evidence="1 2">
    <name type="scientific">Actinomadura mexicana</name>
    <dbReference type="NCBI Taxonomy" id="134959"/>
    <lineage>
        <taxon>Bacteria</taxon>
        <taxon>Bacillati</taxon>
        <taxon>Actinomycetota</taxon>
        <taxon>Actinomycetes</taxon>
        <taxon>Streptosporangiales</taxon>
        <taxon>Thermomonosporaceae</taxon>
        <taxon>Actinomadura</taxon>
    </lineage>
</organism>
<accession>A0A239DBB2</accession>
<gene>
    <name evidence="1" type="ORF">SAMN06265355_11458</name>
</gene>
<name>A0A239DBB2_9ACTN</name>
<dbReference type="AlphaFoldDB" id="A0A239DBB2"/>